<dbReference type="EMBL" id="WFKJ01000006">
    <property type="protein sequence ID" value="KAB7892310.1"/>
    <property type="molecule type" value="Genomic_DNA"/>
</dbReference>
<sequence>MSFNNFIDIWSEEYPPTIVAIHSKEKKGTPVIDVTNIEKYNNKDYNIYFSVNAVVNEVKQKPKKSDIVEILYAHLDLDPVADGKFSQEMRRKLLELADDIDCTFAIDSGNGIGLFWRLSEQLNQEEVETINKGLINYFREYGADKGTHNVDRIMRLPNTFNYPTLKKLAKGYSKEPTKAKLIKNTDSKYNAEYFNNEFGIDIYGEEDDIFSNVDFPQVNNSIATNEIKTIVDNIELIDTDDMSSIDFAFISDFIQETRTNTKNLDCVPTIEEVRTAIKLKGLHEIRVSKSTDNPNKYDRDDYIKRTIKKAVEKLFNVNDFDVANNSKPFVNSISSLINKYSMSKERLKNMEKNEINIVDEILFKGHITVIVARPNGGKTLLAKHWAKQIAQNGYQLLYIFEDANMNNYKDMSETGFKCGFDVMASFANVGVSAEDILKDISNLADTEENLSKLVLVVDTFKKFVDVLGKDSVKRFYNIMRKITAKGGTVLTLAHANKHLNEDGNLVYDGTNDVKADCDTLYYLYDDGDIHASTRYATLEGDKVRAVNGAKILSFKFDRDNYTAEKIDNVIDTRLLLKRNILVQANQTLVEDVNDAIMNGTTSQKALVEFIQDNSSMGRDKARGFLVTLINHCWQRTKITSSDGKNQYSYSLIPQEDFSFLD</sequence>
<dbReference type="Proteomes" id="UP000461010">
    <property type="component" value="Unassembled WGS sequence"/>
</dbReference>
<keyword evidence="3" id="KW-1185">Reference proteome</keyword>
<dbReference type="EMBL" id="WFKK01000022">
    <property type="protein sequence ID" value="KAB7888643.1"/>
    <property type="molecule type" value="Genomic_DNA"/>
</dbReference>
<evidence type="ECO:0000313" key="4">
    <source>
        <dbReference type="Proteomes" id="UP000472839"/>
    </source>
</evidence>
<name>A0A6L4WSF7_9BACT</name>
<evidence type="ECO:0000313" key="1">
    <source>
        <dbReference type="EMBL" id="KAB7888643.1"/>
    </source>
</evidence>
<proteinExistence type="predicted"/>
<gene>
    <name evidence="2" type="ORF">GBG18_03405</name>
    <name evidence="1" type="ORF">GBG19_08515</name>
</gene>
<dbReference type="AlphaFoldDB" id="A0A6L4WSF7"/>
<protein>
    <submittedName>
        <fullName evidence="1">Uncharacterized protein</fullName>
    </submittedName>
</protein>
<dbReference type="SUPFAM" id="SSF52540">
    <property type="entry name" value="P-loop containing nucleoside triphosphate hydrolases"/>
    <property type="match status" value="1"/>
</dbReference>
<comment type="caution">
    <text evidence="1">The sequence shown here is derived from an EMBL/GenBank/DDBJ whole genome shotgun (WGS) entry which is preliminary data.</text>
</comment>
<dbReference type="Gene3D" id="3.40.50.300">
    <property type="entry name" value="P-loop containing nucleotide triphosphate hydrolases"/>
    <property type="match status" value="1"/>
</dbReference>
<accession>A0A6L4WSF7</accession>
<dbReference type="InterPro" id="IPR027417">
    <property type="entry name" value="P-loop_NTPase"/>
</dbReference>
<organism evidence="1 4">
    <name type="scientific">Poseidonibacter ostreae</name>
    <dbReference type="NCBI Taxonomy" id="2654171"/>
    <lineage>
        <taxon>Bacteria</taxon>
        <taxon>Pseudomonadati</taxon>
        <taxon>Campylobacterota</taxon>
        <taxon>Epsilonproteobacteria</taxon>
        <taxon>Campylobacterales</taxon>
        <taxon>Arcobacteraceae</taxon>
        <taxon>Poseidonibacter</taxon>
    </lineage>
</organism>
<dbReference type="Proteomes" id="UP000472839">
    <property type="component" value="Unassembled WGS sequence"/>
</dbReference>
<evidence type="ECO:0000313" key="3">
    <source>
        <dbReference type="Proteomes" id="UP000461010"/>
    </source>
</evidence>
<reference evidence="3 4" key="1">
    <citation type="submission" date="2019-10" db="EMBL/GenBank/DDBJ databases">
        <title>Poseidonibacter ostreae sp. nov., isolated from the gut of the Ostrea denselamellosa.</title>
        <authorList>
            <person name="Choi A."/>
        </authorList>
    </citation>
    <scope>NUCLEOTIDE SEQUENCE [LARGE SCALE GENOMIC DNA]</scope>
    <source>
        <strain evidence="1 4">SJOD-M-33</strain>
        <strain evidence="2 3">SJOD-M-5</strain>
    </source>
</reference>
<evidence type="ECO:0000313" key="2">
    <source>
        <dbReference type="EMBL" id="KAB7892310.1"/>
    </source>
</evidence>
<dbReference type="RefSeq" id="WP_152188415.1">
    <property type="nucleotide sequence ID" value="NZ_WFKI01000006.1"/>
</dbReference>